<keyword evidence="5" id="KW-1185">Reference proteome</keyword>
<dbReference type="InterPro" id="IPR004263">
    <property type="entry name" value="Exostosin"/>
</dbReference>
<gene>
    <name evidence="4" type="primary">ttv</name>
    <name evidence="4" type="ORF">SNAT2548_LOCUS30171</name>
</gene>
<comment type="similarity">
    <text evidence="1">Belongs to the glycosyltransferase 47 family.</text>
</comment>
<dbReference type="AlphaFoldDB" id="A0A812TR52"/>
<proteinExistence type="inferred from homology"/>
<evidence type="ECO:0000313" key="5">
    <source>
        <dbReference type="Proteomes" id="UP000604046"/>
    </source>
</evidence>
<dbReference type="Pfam" id="PF03016">
    <property type="entry name" value="Exostosin_GT47"/>
    <property type="match status" value="1"/>
</dbReference>
<feature type="domain" description="Exostosin GT47" evidence="3">
    <location>
        <begin position="231"/>
        <end position="396"/>
    </location>
</feature>
<dbReference type="Proteomes" id="UP000604046">
    <property type="component" value="Unassembled WGS sequence"/>
</dbReference>
<dbReference type="OrthoDB" id="445716at2759"/>
<sequence>MDEISPLPSSQRLRKCFRSLRPAMCWRWVRRHVVTACALLIVLIVLTLVFSAEAQGSSLLPELSGLKPLSSKAKQADAGKPSNFTTGTTGTTGTSVQVASGVVAASPFKVPDTEPPRSQFLPVFLEEEVLQRNTYPIKLIPTFDGQWTVDDPTQAVFYIVCCGPLDRMLHLPLRTPERPYLCYDCDAVLAIDRLEGGCWQNCADIWALLSRRDFMFASSDLRYWDKGNDSALPLPGVTYAHHYPRPEKLQALRVPPSNPPRYFLTFQGLWNVGKGGTCFVRLNMAAILNSTNKLPKALKNSAGEPLPLPTKSYEPPSDVFISIAGETHNLKEQRNYYSLFDSAYSLVLHGHGRWSYRLMECLSGGAIPVIMAEGWSLPFQELIDWEQISVQRPESMGLDPQGLVESLTRDPERIAATRKRVAEVFEKHLGTYQSRLTAMLRAAALWKQDWREREKGTLRMLADAFAVQRPDKVLSYLQSATKPPEAGTTS</sequence>
<dbReference type="PANTHER" id="PTHR11062:SF73">
    <property type="entry name" value="EXOSTOSIN-LIKE 3"/>
    <property type="match status" value="1"/>
</dbReference>
<accession>A0A812TR52</accession>
<organism evidence="4 5">
    <name type="scientific">Symbiodinium natans</name>
    <dbReference type="NCBI Taxonomy" id="878477"/>
    <lineage>
        <taxon>Eukaryota</taxon>
        <taxon>Sar</taxon>
        <taxon>Alveolata</taxon>
        <taxon>Dinophyceae</taxon>
        <taxon>Suessiales</taxon>
        <taxon>Symbiodiniaceae</taxon>
        <taxon>Symbiodinium</taxon>
    </lineage>
</organism>
<protein>
    <submittedName>
        <fullName evidence="4">Ttv protein</fullName>
    </submittedName>
</protein>
<reference evidence="4" key="1">
    <citation type="submission" date="2021-02" db="EMBL/GenBank/DDBJ databases">
        <authorList>
            <person name="Dougan E. K."/>
            <person name="Rhodes N."/>
            <person name="Thang M."/>
            <person name="Chan C."/>
        </authorList>
    </citation>
    <scope>NUCLEOTIDE SEQUENCE</scope>
</reference>
<evidence type="ECO:0000259" key="3">
    <source>
        <dbReference type="Pfam" id="PF03016"/>
    </source>
</evidence>
<comment type="caution">
    <text evidence="4">The sequence shown here is derived from an EMBL/GenBank/DDBJ whole genome shotgun (WGS) entry which is preliminary data.</text>
</comment>
<feature type="region of interest" description="Disordered" evidence="2">
    <location>
        <begin position="72"/>
        <end position="91"/>
    </location>
</feature>
<evidence type="ECO:0000256" key="1">
    <source>
        <dbReference type="ARBA" id="ARBA00010271"/>
    </source>
</evidence>
<evidence type="ECO:0000256" key="2">
    <source>
        <dbReference type="SAM" id="MobiDB-lite"/>
    </source>
</evidence>
<evidence type="ECO:0000313" key="4">
    <source>
        <dbReference type="EMBL" id="CAE7538149.1"/>
    </source>
</evidence>
<name>A0A812TR52_9DINO</name>
<dbReference type="PANTHER" id="PTHR11062">
    <property type="entry name" value="EXOSTOSIN HEPARAN SULFATE GLYCOSYLTRANSFERASE -RELATED"/>
    <property type="match status" value="1"/>
</dbReference>
<dbReference type="GO" id="GO:0016757">
    <property type="term" value="F:glycosyltransferase activity"/>
    <property type="evidence" value="ECO:0007669"/>
    <property type="project" value="InterPro"/>
</dbReference>
<dbReference type="EMBL" id="CAJNDS010002593">
    <property type="protein sequence ID" value="CAE7538149.1"/>
    <property type="molecule type" value="Genomic_DNA"/>
</dbReference>
<dbReference type="InterPro" id="IPR040911">
    <property type="entry name" value="Exostosin_GT47"/>
</dbReference>